<dbReference type="PROSITE" id="PS51257">
    <property type="entry name" value="PROKAR_LIPOPROTEIN"/>
    <property type="match status" value="1"/>
</dbReference>
<feature type="signal peptide" evidence="2">
    <location>
        <begin position="1"/>
        <end position="26"/>
    </location>
</feature>
<name>A0ABN2ULZ6_9ACTN</name>
<evidence type="ECO:0000313" key="4">
    <source>
        <dbReference type="Proteomes" id="UP001403094"/>
    </source>
</evidence>
<comment type="caution">
    <text evidence="3">The sequence shown here is derived from an EMBL/GenBank/DDBJ whole genome shotgun (WGS) entry which is preliminary data.</text>
</comment>
<evidence type="ECO:0000313" key="3">
    <source>
        <dbReference type="EMBL" id="GAA2039697.1"/>
    </source>
</evidence>
<gene>
    <name evidence="3" type="ORF">GCM10009757_00860</name>
</gene>
<keyword evidence="4" id="KW-1185">Reference proteome</keyword>
<dbReference type="EMBL" id="BAAANQ010000001">
    <property type="protein sequence ID" value="GAA2039697.1"/>
    <property type="molecule type" value="Genomic_DNA"/>
</dbReference>
<feature type="chain" id="PRO_5045547513" evidence="2">
    <location>
        <begin position="27"/>
        <end position="222"/>
    </location>
</feature>
<evidence type="ECO:0000256" key="1">
    <source>
        <dbReference type="SAM" id="MobiDB-lite"/>
    </source>
</evidence>
<keyword evidence="2" id="KW-0732">Signal</keyword>
<dbReference type="RefSeq" id="WP_346069230.1">
    <property type="nucleotide sequence ID" value="NZ_BAAANQ010000001.1"/>
</dbReference>
<reference evidence="3 4" key="1">
    <citation type="journal article" date="2019" name="Int. J. Syst. Evol. Microbiol.">
        <title>The Global Catalogue of Microorganisms (GCM) 10K type strain sequencing project: providing services to taxonomists for standard genome sequencing and annotation.</title>
        <authorList>
            <consortium name="The Broad Institute Genomics Platform"/>
            <consortium name="The Broad Institute Genome Sequencing Center for Infectious Disease"/>
            <person name="Wu L."/>
            <person name="Ma J."/>
        </authorList>
    </citation>
    <scope>NUCLEOTIDE SEQUENCE [LARGE SCALE GENOMIC DNA]</scope>
    <source>
        <strain evidence="3 4">JCM 14549</strain>
    </source>
</reference>
<sequence>MSHRKNLWLRAAVPATVLALALTACGGSDDDASDGADAQETEQSQEQDGGADGDAQEEDATEEDDAAQEPSSGSFALGETAGPAPYEYSDATAQLEITVQKLEQGDIADVEAAGVFDAEDIAGQTPYYLYVDYQHVGGDELRYGRPGTELRTTLADGSYMPSVIMIGDLGITGGCPASEEPDTLAEGEGFTDCDMFLVPEGAELGETVWTGADDSEFTWKLN</sequence>
<evidence type="ECO:0000256" key="2">
    <source>
        <dbReference type="SAM" id="SignalP"/>
    </source>
</evidence>
<feature type="region of interest" description="Disordered" evidence="1">
    <location>
        <begin position="28"/>
        <end position="86"/>
    </location>
</feature>
<organism evidence="3 4">
    <name type="scientific">Streptomyces cheonanensis</name>
    <dbReference type="NCBI Taxonomy" id="312720"/>
    <lineage>
        <taxon>Bacteria</taxon>
        <taxon>Bacillati</taxon>
        <taxon>Actinomycetota</taxon>
        <taxon>Actinomycetes</taxon>
        <taxon>Kitasatosporales</taxon>
        <taxon>Streptomycetaceae</taxon>
        <taxon>Streptomyces</taxon>
    </lineage>
</organism>
<accession>A0ABN2ULZ6</accession>
<protein>
    <submittedName>
        <fullName evidence="3">Lipoprotein</fullName>
    </submittedName>
</protein>
<keyword evidence="3" id="KW-0449">Lipoprotein</keyword>
<feature type="compositionally biased region" description="Acidic residues" evidence="1">
    <location>
        <begin position="28"/>
        <end position="67"/>
    </location>
</feature>
<proteinExistence type="predicted"/>
<dbReference type="Proteomes" id="UP001403094">
    <property type="component" value="Unassembled WGS sequence"/>
</dbReference>